<reference evidence="3" key="1">
    <citation type="submission" date="2015-11" db="EMBL/GenBank/DDBJ databases">
        <title>De novo transcriptome assembly of four potential Pierce s Disease insect vectors from Arizona vineyards.</title>
        <authorList>
            <person name="Tassone E.E."/>
        </authorList>
    </citation>
    <scope>NUCLEOTIDE SEQUENCE</scope>
</reference>
<organism evidence="3">
    <name type="scientific">Cuerna arida</name>
    <dbReference type="NCBI Taxonomy" id="1464854"/>
    <lineage>
        <taxon>Eukaryota</taxon>
        <taxon>Metazoa</taxon>
        <taxon>Ecdysozoa</taxon>
        <taxon>Arthropoda</taxon>
        <taxon>Hexapoda</taxon>
        <taxon>Insecta</taxon>
        <taxon>Pterygota</taxon>
        <taxon>Neoptera</taxon>
        <taxon>Paraneoptera</taxon>
        <taxon>Hemiptera</taxon>
        <taxon>Auchenorrhyncha</taxon>
        <taxon>Membracoidea</taxon>
        <taxon>Cicadellidae</taxon>
        <taxon>Cicadellinae</taxon>
        <taxon>Proconiini</taxon>
        <taxon>Cuerna</taxon>
    </lineage>
</organism>
<dbReference type="Pfam" id="PF10168">
    <property type="entry name" value="Nup88"/>
    <property type="match status" value="1"/>
</dbReference>
<name>A0A1B6F568_9HEMI</name>
<feature type="coiled-coil region" evidence="1">
    <location>
        <begin position="81"/>
        <end position="182"/>
    </location>
</feature>
<dbReference type="AlphaFoldDB" id="A0A1B6F568"/>
<keyword evidence="1" id="KW-0175">Coiled coil</keyword>
<evidence type="ECO:0000313" key="2">
    <source>
        <dbReference type="EMBL" id="JAS38285.1"/>
    </source>
</evidence>
<dbReference type="EMBL" id="GECZ01031484">
    <property type="protein sequence ID" value="JAS38285.1"/>
    <property type="molecule type" value="Transcribed_RNA"/>
</dbReference>
<protein>
    <submittedName>
        <fullName evidence="3">Uncharacterized protein</fullName>
    </submittedName>
</protein>
<accession>A0A1B6F568</accession>
<proteinExistence type="predicted"/>
<sequence length="245" mass="28943">MKIKVPDDDVLFEGPVSETQTKENDVTFQEEIRDILKLPKIPSKFIAEKVNDDELKFNLQVLTNFTQLCREEIFVRHVKAAETIESKVDELQCQLIFQQKQLLDQEQSREQLRETLNRLEAARRLAQNKHIELSERLKETLQNLQQQCKTKNLAEKKMAQDLKNYENRAKNLNVSLVETSSKMNYYTTQVKVQTTIVERKMKPLYLDKDRAVFMKANLNNMRQHIEELVQRVKNLQMQTSMLDTE</sequence>
<feature type="coiled-coil region" evidence="1">
    <location>
        <begin position="211"/>
        <end position="245"/>
    </location>
</feature>
<evidence type="ECO:0000313" key="3">
    <source>
        <dbReference type="EMBL" id="JAS45338.1"/>
    </source>
</evidence>
<evidence type="ECO:0000256" key="1">
    <source>
        <dbReference type="SAM" id="Coils"/>
    </source>
</evidence>
<gene>
    <name evidence="2" type="ORF">g.16735</name>
    <name evidence="3" type="ORF">g.16736</name>
</gene>
<dbReference type="EMBL" id="GECZ01024431">
    <property type="protein sequence ID" value="JAS45338.1"/>
    <property type="molecule type" value="Transcribed_RNA"/>
</dbReference>
<dbReference type="InterPro" id="IPR019321">
    <property type="entry name" value="Nucleoporin_Nup88"/>
</dbReference>